<feature type="non-terminal residue" evidence="1">
    <location>
        <position position="1"/>
    </location>
</feature>
<name>A0A484GK33_SOUCH</name>
<accession>A0A484GK33</accession>
<keyword evidence="2" id="KW-1185">Reference proteome</keyword>
<comment type="caution">
    <text evidence="1">The sequence shown here is derived from an EMBL/GenBank/DDBJ whole genome shotgun (WGS) entry which is preliminary data.</text>
</comment>
<proteinExistence type="predicted"/>
<evidence type="ECO:0000313" key="2">
    <source>
        <dbReference type="Proteomes" id="UP000295264"/>
    </source>
</evidence>
<reference evidence="1 2" key="1">
    <citation type="journal article" date="2018" name="Genomics">
        <title>Molecular footprints of inshore aquatic adaptation in Indo-Pacific humpback dolphin (Sousa chinensis).</title>
        <authorList>
            <person name="Ming Y."/>
            <person name="Jian J."/>
            <person name="Yu F."/>
            <person name="Yu X."/>
            <person name="Wang J."/>
            <person name="Liu W."/>
        </authorList>
    </citation>
    <scope>NUCLEOTIDE SEQUENCE [LARGE SCALE GENOMIC DNA]</scope>
    <source>
        <strain evidence="1">MY-2018</strain>
        <tissue evidence="1">Skin</tissue>
    </source>
</reference>
<evidence type="ECO:0000313" key="1">
    <source>
        <dbReference type="EMBL" id="TEA35456.1"/>
    </source>
</evidence>
<gene>
    <name evidence="1" type="ORF">DBR06_SOUSAS20510029</name>
</gene>
<dbReference type="Proteomes" id="UP000295264">
    <property type="component" value="Unassembled WGS sequence"/>
</dbReference>
<protein>
    <submittedName>
        <fullName evidence="1">Uncharacterized protein</fullName>
    </submittedName>
</protein>
<organism evidence="1 2">
    <name type="scientific">Sousa chinensis</name>
    <name type="common">Indo-pacific humpbacked dolphin</name>
    <name type="synonym">Steno chinensis</name>
    <dbReference type="NCBI Taxonomy" id="103600"/>
    <lineage>
        <taxon>Eukaryota</taxon>
        <taxon>Metazoa</taxon>
        <taxon>Chordata</taxon>
        <taxon>Craniata</taxon>
        <taxon>Vertebrata</taxon>
        <taxon>Euteleostomi</taxon>
        <taxon>Mammalia</taxon>
        <taxon>Eutheria</taxon>
        <taxon>Laurasiatheria</taxon>
        <taxon>Artiodactyla</taxon>
        <taxon>Whippomorpha</taxon>
        <taxon>Cetacea</taxon>
        <taxon>Odontoceti</taxon>
        <taxon>Delphinidae</taxon>
        <taxon>Sousa</taxon>
    </lineage>
</organism>
<dbReference type="AlphaFoldDB" id="A0A484GK33"/>
<dbReference type="EMBL" id="QWLN02007406">
    <property type="protein sequence ID" value="TEA35456.1"/>
    <property type="molecule type" value="Genomic_DNA"/>
</dbReference>
<sequence length="33" mass="3757">HRRYFIMLSTVEGNLFPRSCSRAMCPDVLNSVG</sequence>